<comment type="caution">
    <text evidence="2">The sequence shown here is derived from an EMBL/GenBank/DDBJ whole genome shotgun (WGS) entry which is preliminary data.</text>
</comment>
<proteinExistence type="predicted"/>
<name>A0A820JNV7_9BILA</name>
<evidence type="ECO:0000313" key="2">
    <source>
        <dbReference type="EMBL" id="CAF4329227.1"/>
    </source>
</evidence>
<gene>
    <name evidence="2" type="ORF">OXD698_LOCUS47599</name>
</gene>
<accession>A0A820JNV7</accession>
<sequence>MSNSPSTNPQVDTNNSITTNQVTPE</sequence>
<dbReference type="AlphaFoldDB" id="A0A820JNV7"/>
<dbReference type="EMBL" id="CAJOAZ010018736">
    <property type="protein sequence ID" value="CAF4329227.1"/>
    <property type="molecule type" value="Genomic_DNA"/>
</dbReference>
<evidence type="ECO:0000313" key="3">
    <source>
        <dbReference type="Proteomes" id="UP000663844"/>
    </source>
</evidence>
<reference evidence="2" key="1">
    <citation type="submission" date="2021-02" db="EMBL/GenBank/DDBJ databases">
        <authorList>
            <person name="Nowell W R."/>
        </authorList>
    </citation>
    <scope>NUCLEOTIDE SEQUENCE</scope>
</reference>
<protein>
    <submittedName>
        <fullName evidence="2">Uncharacterized protein</fullName>
    </submittedName>
</protein>
<organism evidence="2 3">
    <name type="scientific">Adineta steineri</name>
    <dbReference type="NCBI Taxonomy" id="433720"/>
    <lineage>
        <taxon>Eukaryota</taxon>
        <taxon>Metazoa</taxon>
        <taxon>Spiralia</taxon>
        <taxon>Gnathifera</taxon>
        <taxon>Rotifera</taxon>
        <taxon>Eurotatoria</taxon>
        <taxon>Bdelloidea</taxon>
        <taxon>Adinetida</taxon>
        <taxon>Adinetidae</taxon>
        <taxon>Adineta</taxon>
    </lineage>
</organism>
<feature type="non-terminal residue" evidence="2">
    <location>
        <position position="25"/>
    </location>
</feature>
<feature type="region of interest" description="Disordered" evidence="1">
    <location>
        <begin position="1"/>
        <end position="25"/>
    </location>
</feature>
<evidence type="ECO:0000256" key="1">
    <source>
        <dbReference type="SAM" id="MobiDB-lite"/>
    </source>
</evidence>
<dbReference type="Proteomes" id="UP000663844">
    <property type="component" value="Unassembled WGS sequence"/>
</dbReference>